<keyword evidence="3" id="KW-1185">Reference proteome</keyword>
<dbReference type="AlphaFoldDB" id="A0A1A9VIF4"/>
<accession>A0A1A9VIF4</accession>
<name>A0A1A9VIF4_GLOAU</name>
<protein>
    <submittedName>
        <fullName evidence="2">Zf-CCHC_6 domain-containing protein</fullName>
    </submittedName>
</protein>
<dbReference type="Proteomes" id="UP000078200">
    <property type="component" value="Unassembled WGS sequence"/>
</dbReference>
<evidence type="ECO:0000313" key="2">
    <source>
        <dbReference type="EnsemblMetazoa" id="GAUT038477-PA"/>
    </source>
</evidence>
<sequence>MVTDPTTGEIKTQKGLPVKCANCNTVGHVASDKKCPVRLQFANKSKKQPPQVATSKAVSGVSFSDGCKPKNKLSASAANNALQAFETLDIEYKKHLGKDFLSCLQLVANFKEEYNKIQDKEDKTRFLFGLLLNIGLHE</sequence>
<reference evidence="2" key="1">
    <citation type="submission" date="2020-05" db="UniProtKB">
        <authorList>
            <consortium name="EnsemblMetazoa"/>
        </authorList>
    </citation>
    <scope>IDENTIFICATION</scope>
    <source>
        <strain evidence="2">TTRI</strain>
    </source>
</reference>
<organism evidence="2 3">
    <name type="scientific">Glossina austeni</name>
    <name type="common">Savannah tsetse fly</name>
    <dbReference type="NCBI Taxonomy" id="7395"/>
    <lineage>
        <taxon>Eukaryota</taxon>
        <taxon>Metazoa</taxon>
        <taxon>Ecdysozoa</taxon>
        <taxon>Arthropoda</taxon>
        <taxon>Hexapoda</taxon>
        <taxon>Insecta</taxon>
        <taxon>Pterygota</taxon>
        <taxon>Neoptera</taxon>
        <taxon>Endopterygota</taxon>
        <taxon>Diptera</taxon>
        <taxon>Brachycera</taxon>
        <taxon>Muscomorpha</taxon>
        <taxon>Hippoboscoidea</taxon>
        <taxon>Glossinidae</taxon>
        <taxon>Glossina</taxon>
    </lineage>
</organism>
<evidence type="ECO:0000313" key="3">
    <source>
        <dbReference type="Proteomes" id="UP000078200"/>
    </source>
</evidence>
<dbReference type="InterPro" id="IPR041670">
    <property type="entry name" value="Znf-CCHC_6"/>
</dbReference>
<evidence type="ECO:0000259" key="1">
    <source>
        <dbReference type="Pfam" id="PF15288"/>
    </source>
</evidence>
<dbReference type="EnsemblMetazoa" id="GAUT038477-RA">
    <property type="protein sequence ID" value="GAUT038477-PA"/>
    <property type="gene ID" value="GAUT038477"/>
</dbReference>
<feature type="domain" description="Zinc knuckle" evidence="1">
    <location>
        <begin position="18"/>
        <end position="40"/>
    </location>
</feature>
<proteinExistence type="predicted"/>
<dbReference type="Pfam" id="PF15288">
    <property type="entry name" value="zf-CCHC_6"/>
    <property type="match status" value="1"/>
</dbReference>
<dbReference type="VEuPathDB" id="VectorBase:GAUT038477"/>